<evidence type="ECO:0000313" key="4">
    <source>
        <dbReference type="Proteomes" id="UP000515145"/>
    </source>
</evidence>
<accession>A0A6P7KH31</accession>
<dbReference type="AlphaFoldDB" id="A0A6P7KH31"/>
<comment type="similarity">
    <text evidence="1">Belongs to the SPATA2 family.</text>
</comment>
<dbReference type="GeneID" id="114451909"/>
<dbReference type="InterPro" id="IPR036339">
    <property type="entry name" value="PUB-like_dom_sf"/>
</dbReference>
<dbReference type="InterPro" id="IPR048839">
    <property type="entry name" value="SPATA2_PUB-like"/>
</dbReference>
<dbReference type="Pfam" id="PF21388">
    <property type="entry name" value="SPATA2_PUB-like"/>
    <property type="match status" value="1"/>
</dbReference>
<proteinExistence type="inferred from homology"/>
<dbReference type="CTD" id="124044"/>
<evidence type="ECO:0000313" key="5">
    <source>
        <dbReference type="RefSeq" id="XP_028286690.1"/>
    </source>
</evidence>
<dbReference type="RefSeq" id="XP_028286690.1">
    <property type="nucleotide sequence ID" value="XM_028430889.1"/>
</dbReference>
<protein>
    <submittedName>
        <fullName evidence="5 6">Spermatogenesis-associated protein 2-like protein</fullName>
    </submittedName>
</protein>
<reference evidence="5 6" key="1">
    <citation type="submission" date="2025-04" db="UniProtKB">
        <authorList>
            <consortium name="RefSeq"/>
        </authorList>
    </citation>
    <scope>IDENTIFICATION</scope>
</reference>
<dbReference type="Gene3D" id="1.20.58.2190">
    <property type="match status" value="1"/>
</dbReference>
<feature type="compositionally biased region" description="Basic and acidic residues" evidence="2">
    <location>
        <begin position="283"/>
        <end position="300"/>
    </location>
</feature>
<dbReference type="PANTHER" id="PTHR15326:SF7">
    <property type="entry name" value="SPERMATOGENESIS-ASSOCIATED PROTEIN 2-LIKE PROTEIN"/>
    <property type="match status" value="1"/>
</dbReference>
<feature type="domain" description="Spermatogenesis-associated protein 2 PUB-like" evidence="3">
    <location>
        <begin position="83"/>
        <end position="208"/>
    </location>
</feature>
<dbReference type="PANTHER" id="PTHR15326">
    <property type="entry name" value="SPERMATOGENESIS-ASSOCIATED PROTEIN 2/TAMOZHENNIC"/>
    <property type="match status" value="1"/>
</dbReference>
<sequence length="484" mass="53468">MSSSRQRDMDLVDAYDRSLERQILGQGSSLACTDEDLRQQVEELLMDGDAQEVHCLGLDPLRVMDESLKAAAAVRGRRVQVRGGLRGLAKAFEVLEQAALNLYLGPWRQEYKVIKMHSGTFTHYITPVLSMPQILTVFSLLGYQASSSQPEQLCLDPPRVSPACPDDLLRLACAFFVARCECRLLLEALGKRSGDAQWELSVVRERQRGSSLQVALDNAKKTLIEQLDEEVDLYGDEQINGRQQQQQPQPLVEGDDGSTASPPAVRTHSNGGTSSPSQLEVEVTTRKPDRRPCGESRADQTDSLPGMELSTNPPEAAQSCPCHHASIVCFQRCIQCDSLHDISCASLEACRMNDHNVQFLNSLPVPPSLSSSRMASLSLHDGPKALTSSLNPITYHECCDLTRLDPQVLCFSCGVFHAVSCRDFDLCNRSHNIKKLGLCSCGKRCSRKPLVLCRYCGNEYCNSCWYRNPVSCSCGQTFDQSSSV</sequence>
<organism evidence="4 6">
    <name type="scientific">Parambassis ranga</name>
    <name type="common">Indian glassy fish</name>
    <dbReference type="NCBI Taxonomy" id="210632"/>
    <lineage>
        <taxon>Eukaryota</taxon>
        <taxon>Metazoa</taxon>
        <taxon>Chordata</taxon>
        <taxon>Craniata</taxon>
        <taxon>Vertebrata</taxon>
        <taxon>Euteleostomi</taxon>
        <taxon>Actinopterygii</taxon>
        <taxon>Neopterygii</taxon>
        <taxon>Teleostei</taxon>
        <taxon>Neoteleostei</taxon>
        <taxon>Acanthomorphata</taxon>
        <taxon>Ovalentaria</taxon>
        <taxon>Ambassidae</taxon>
        <taxon>Parambassis</taxon>
    </lineage>
</organism>
<dbReference type="PROSITE" id="PS51257">
    <property type="entry name" value="PROKAR_LIPOPROTEIN"/>
    <property type="match status" value="1"/>
</dbReference>
<dbReference type="RefSeq" id="XP_028286691.1">
    <property type="nucleotide sequence ID" value="XM_028430890.1"/>
</dbReference>
<evidence type="ECO:0000259" key="3">
    <source>
        <dbReference type="Pfam" id="PF21388"/>
    </source>
</evidence>
<evidence type="ECO:0000256" key="2">
    <source>
        <dbReference type="SAM" id="MobiDB-lite"/>
    </source>
</evidence>
<dbReference type="SUPFAM" id="SSF143503">
    <property type="entry name" value="PUG domain-like"/>
    <property type="match status" value="1"/>
</dbReference>
<dbReference type="OrthoDB" id="9837000at2759"/>
<dbReference type="GO" id="GO:0005737">
    <property type="term" value="C:cytoplasm"/>
    <property type="evidence" value="ECO:0007669"/>
    <property type="project" value="TreeGrafter"/>
</dbReference>
<dbReference type="Proteomes" id="UP000515145">
    <property type="component" value="Chromosome 19"/>
</dbReference>
<name>A0A6P7KH31_9TELE</name>
<evidence type="ECO:0000313" key="6">
    <source>
        <dbReference type="RefSeq" id="XP_028286691.1"/>
    </source>
</evidence>
<evidence type="ECO:0000256" key="1">
    <source>
        <dbReference type="ARBA" id="ARBA00038142"/>
    </source>
</evidence>
<gene>
    <name evidence="5 6" type="primary">spata2l</name>
</gene>
<feature type="region of interest" description="Disordered" evidence="2">
    <location>
        <begin position="241"/>
        <end position="315"/>
    </location>
</feature>
<keyword evidence="4" id="KW-1185">Reference proteome</keyword>
<feature type="compositionally biased region" description="Polar residues" evidence="2">
    <location>
        <begin position="267"/>
        <end position="278"/>
    </location>
</feature>